<dbReference type="EMBL" id="NEVT01000003">
    <property type="protein sequence ID" value="OZI79717.1"/>
    <property type="molecule type" value="Genomic_DNA"/>
</dbReference>
<comment type="caution">
    <text evidence="2">The sequence shown here is derived from an EMBL/GenBank/DDBJ whole genome shotgun (WGS) entry which is preliminary data.</text>
</comment>
<dbReference type="AlphaFoldDB" id="A0A261W114"/>
<dbReference type="PANTHER" id="PTHR28047">
    <property type="entry name" value="PROTEIN DCG1"/>
    <property type="match status" value="1"/>
</dbReference>
<dbReference type="InterPro" id="IPR053714">
    <property type="entry name" value="Iso_Racemase_Enz_sf"/>
</dbReference>
<keyword evidence="3" id="KW-1185">Reference proteome</keyword>
<dbReference type="Proteomes" id="UP000215633">
    <property type="component" value="Unassembled WGS sequence"/>
</dbReference>
<accession>A0A261W114</accession>
<comment type="similarity">
    <text evidence="1">Belongs to the HyuE racemase family.</text>
</comment>
<dbReference type="InterPro" id="IPR015942">
    <property type="entry name" value="Asp/Glu/hydantoin_racemase"/>
</dbReference>
<evidence type="ECO:0000313" key="2">
    <source>
        <dbReference type="EMBL" id="OZI79717.1"/>
    </source>
</evidence>
<dbReference type="InterPro" id="IPR052186">
    <property type="entry name" value="Hydantoin_racemase-like"/>
</dbReference>
<proteinExistence type="inferred from homology"/>
<protein>
    <submittedName>
        <fullName evidence="2">Asp/Glu racemase</fullName>
    </submittedName>
</protein>
<reference evidence="3" key="1">
    <citation type="submission" date="2017-05" db="EMBL/GenBank/DDBJ databases">
        <title>Complete and WGS of Bordetella genogroups.</title>
        <authorList>
            <person name="Spilker T."/>
            <person name="Lipuma J."/>
        </authorList>
    </citation>
    <scope>NUCLEOTIDE SEQUENCE [LARGE SCALE GENOMIC DNA]</scope>
    <source>
        <strain evidence="3">AU8256</strain>
    </source>
</reference>
<dbReference type="Pfam" id="PF01177">
    <property type="entry name" value="Asp_Glu_race"/>
    <property type="match status" value="1"/>
</dbReference>
<evidence type="ECO:0000313" key="3">
    <source>
        <dbReference type="Proteomes" id="UP000215633"/>
    </source>
</evidence>
<dbReference type="GO" id="GO:0047661">
    <property type="term" value="F:amino-acid racemase activity"/>
    <property type="evidence" value="ECO:0007669"/>
    <property type="project" value="InterPro"/>
</dbReference>
<evidence type="ECO:0000256" key="1">
    <source>
        <dbReference type="ARBA" id="ARBA00038414"/>
    </source>
</evidence>
<dbReference type="PANTHER" id="PTHR28047:SF5">
    <property type="entry name" value="PROTEIN DCG1"/>
    <property type="match status" value="1"/>
</dbReference>
<gene>
    <name evidence="2" type="ORF">CAL24_07285</name>
</gene>
<organism evidence="2 3">
    <name type="scientific">Bordetella genomosp. 2</name>
    <dbReference type="NCBI Taxonomy" id="1983456"/>
    <lineage>
        <taxon>Bacteria</taxon>
        <taxon>Pseudomonadati</taxon>
        <taxon>Pseudomonadota</taxon>
        <taxon>Betaproteobacteria</taxon>
        <taxon>Burkholderiales</taxon>
        <taxon>Alcaligenaceae</taxon>
        <taxon>Bordetella</taxon>
    </lineage>
</organism>
<dbReference type="RefSeq" id="WP_094806219.1">
    <property type="nucleotide sequence ID" value="NZ_NEVT01000003.1"/>
</dbReference>
<name>A0A261W114_9BORD</name>
<sequence>MEQTLFVINPNSTQAVTDAFDAALDPLRMGDGPRIQCLTLAEGPAGVQTQLDVESVTLPLVRLVRELDARHGAAAAGYVIACFSDPGLHAVREATAKPVLGISESGMLTALTLGQRVGVIAILRQSLARHGRMFGAMGLAGRVAAELPLDLGVVELSDAARTRERLLQVGRRLRDEHQADVLVLGCAGMAAYRGWLQEQLGVPVVEPTQAATALALGRIRLNWHGA</sequence>
<dbReference type="Gene3D" id="3.40.50.12500">
    <property type="match status" value="1"/>
</dbReference>